<organism evidence="5">
    <name type="scientific">Streptomyces sp. A1(2016)</name>
    <dbReference type="NCBI Taxonomy" id="1846204"/>
    <lineage>
        <taxon>Bacteria</taxon>
        <taxon>Bacillati</taxon>
        <taxon>Actinomycetota</taxon>
        <taxon>Actinomycetes</taxon>
        <taxon>Kitasatosporales</taxon>
        <taxon>Streptomycetaceae</taxon>
        <taxon>Streptomyces</taxon>
    </lineage>
</organism>
<feature type="binding site" evidence="1">
    <location>
        <position position="31"/>
    </location>
    <ligand>
        <name>Zn(2+)</name>
        <dbReference type="ChEBI" id="CHEBI:29105"/>
    </ligand>
</feature>
<dbReference type="SUPFAM" id="SSF53335">
    <property type="entry name" value="S-adenosyl-L-methionine-dependent methyltransferases"/>
    <property type="match status" value="1"/>
</dbReference>
<proteinExistence type="predicted"/>
<evidence type="ECO:0000256" key="1">
    <source>
        <dbReference type="PIRSR" id="PIRSR018249-1"/>
    </source>
</evidence>
<reference evidence="5" key="1">
    <citation type="submission" date="2016-01" db="EMBL/GenBank/DDBJ databases">
        <title>Biosynthesis of aldgamycin: genetic basis for the biosynthesis of two related 4,6-dideoxy sugars D-chalcose and D-aldgarose.</title>
        <authorList>
            <person name="Tang X."/>
        </authorList>
    </citation>
    <scope>NUCLEOTIDE SEQUENCE</scope>
    <source>
        <strain evidence="5">A1</strain>
    </source>
</reference>
<evidence type="ECO:0000259" key="3">
    <source>
        <dbReference type="Pfam" id="PF00891"/>
    </source>
</evidence>
<dbReference type="InterPro" id="IPR001077">
    <property type="entry name" value="COMT_C"/>
</dbReference>
<dbReference type="Gene3D" id="3.40.50.150">
    <property type="entry name" value="Vaccinia Virus protein VP39"/>
    <property type="match status" value="1"/>
</dbReference>
<dbReference type="AlphaFoldDB" id="A0A172MB24"/>
<feature type="binding site" evidence="2">
    <location>
        <position position="188"/>
    </location>
    <ligand>
        <name>S-adenosyl-L-methionine</name>
        <dbReference type="ChEBI" id="CHEBI:59789"/>
    </ligand>
</feature>
<dbReference type="GO" id="GO:0046872">
    <property type="term" value="F:metal ion binding"/>
    <property type="evidence" value="ECO:0007669"/>
    <property type="project" value="UniProtKB-KW"/>
</dbReference>
<evidence type="ECO:0000256" key="2">
    <source>
        <dbReference type="PIRSR" id="PIRSR018249-2"/>
    </source>
</evidence>
<sequence length="280" mass="30204">MLNRIVRYLACPHCGASLALGDRALSCPAGHSFDIAKQGYVNLLPGATKLRADTKEMVEARDAFLSAGHYGPVMDALVDLARRTADPAVPGCIVDIGGGTGHYHAKVVDAFPDVDGLLLDISKYAVRRAAKAHPRIAAAVTDAWQTLPLQDAAAAVVINTFAPRNGPELHRILHHRGVLLVVTPLPDHLQELIGTLGLLQVDEGKESRLAEQLAPHFSAVATERLTRTMALDHQALAHLVGMGPNAWHRDAQRDHEMIQRLPVPSQVTLSVRLSAYRLSA</sequence>
<feature type="binding site" evidence="1">
    <location>
        <position position="27"/>
    </location>
    <ligand>
        <name>Zn(2+)</name>
        <dbReference type="ChEBI" id="CHEBI:29105"/>
    </ligand>
</feature>
<evidence type="ECO:0000259" key="4">
    <source>
        <dbReference type="Pfam" id="PF21302"/>
    </source>
</evidence>
<dbReference type="InterPro" id="IPR048647">
    <property type="entry name" value="RlmA_N"/>
</dbReference>
<accession>A0A172MB24</accession>
<feature type="binding site" evidence="2">
    <location>
        <begin position="100"/>
        <end position="101"/>
    </location>
    <ligand>
        <name>S-adenosyl-L-methionine</name>
        <dbReference type="ChEBI" id="CHEBI:59789"/>
    </ligand>
</feature>
<keyword evidence="1" id="KW-0479">Metal-binding</keyword>
<evidence type="ECO:0000313" key="5">
    <source>
        <dbReference type="EMBL" id="ANC94967.1"/>
    </source>
</evidence>
<feature type="binding site" evidence="1">
    <location>
        <position position="11"/>
    </location>
    <ligand>
        <name>Zn(2+)</name>
        <dbReference type="ChEBI" id="CHEBI:29105"/>
    </ligand>
</feature>
<keyword evidence="2" id="KW-0949">S-adenosyl-L-methionine</keyword>
<feature type="binding site" evidence="1">
    <location>
        <position position="14"/>
    </location>
    <ligand>
        <name>Zn(2+)</name>
        <dbReference type="ChEBI" id="CHEBI:29105"/>
    </ligand>
</feature>
<gene>
    <name evidence="5" type="primary">almRI</name>
</gene>
<dbReference type="InterPro" id="IPR029063">
    <property type="entry name" value="SAM-dependent_MTases_sf"/>
</dbReference>
<keyword evidence="1" id="KW-0862">Zinc</keyword>
<dbReference type="GO" id="GO:0008171">
    <property type="term" value="F:O-methyltransferase activity"/>
    <property type="evidence" value="ECO:0007669"/>
    <property type="project" value="InterPro"/>
</dbReference>
<feature type="domain" description="O-methyltransferase C-terminal" evidence="3">
    <location>
        <begin position="92"/>
        <end position="152"/>
    </location>
</feature>
<name>A0A172MB24_9ACTN</name>
<dbReference type="EMBL" id="KU568466">
    <property type="protein sequence ID" value="ANC94967.1"/>
    <property type="molecule type" value="Genomic_DNA"/>
</dbReference>
<feature type="binding site" evidence="2">
    <location>
        <position position="70"/>
    </location>
    <ligand>
        <name>S-adenosyl-L-methionine</name>
        <dbReference type="ChEBI" id="CHEBI:59789"/>
    </ligand>
</feature>
<dbReference type="Pfam" id="PF00891">
    <property type="entry name" value="Methyltransf_2"/>
    <property type="match status" value="1"/>
</dbReference>
<feature type="domain" description="23S rRNA (guanine(745)-N(1))-methyltransferase N-terminal" evidence="4">
    <location>
        <begin position="10"/>
        <end position="49"/>
    </location>
</feature>
<dbReference type="InterPro" id="IPR016718">
    <property type="entry name" value="rRNA_m1G-MeTrfase_A_prd"/>
</dbReference>
<protein>
    <submittedName>
        <fullName evidence="5">AlmRI</fullName>
    </submittedName>
</protein>
<dbReference type="PIRSF" id="PIRSF018249">
    <property type="entry name" value="MyrA_prd"/>
    <property type="match status" value="1"/>
</dbReference>
<dbReference type="Pfam" id="PF21302">
    <property type="entry name" value="Zn_ribbon_RlmA"/>
    <property type="match status" value="1"/>
</dbReference>